<dbReference type="GO" id="GO:0006154">
    <property type="term" value="P:adenosine catabolic process"/>
    <property type="evidence" value="ECO:0007669"/>
    <property type="project" value="TreeGrafter"/>
</dbReference>
<evidence type="ECO:0000256" key="2">
    <source>
        <dbReference type="ARBA" id="ARBA00006676"/>
    </source>
</evidence>
<sequence>MNPPLDFYRWLRVFRLLDPHLSQFLGPNEQARAGSRIDSEGARKAEAAWLWEAVRGTAGIEDTYTGNRLVSQFQKIDAHPLDGLLVLADELVTFGDGHPRCTDQDIWQQLNFHLDTDLLIAARLACDTYPEQVLSTRDALAKHGSRLEASLAWPSVLAIECFCDDLVQREELIDTHVHLGTALPLSFYWVALMTEFAPARCVLSHVAQAEAWEEALYEAIQLRRRFARRMTGCDPDDLLASVNGVGWEDQALCPEPFVDYLLVHLVPQRGVRQSRNPVLGERYLLWFLLAMHARDHYDAHHIGFPVPGPVGDSDFDREDVLRYLRIRNSFIRELTYRPGEPGLDHFRRYLRIPRALTDTQTNKAIGERVRRMKRAFLSFERFRMRHALRYQFSDPTDAPWARDHGAGLEVDDFGHTTPWRPPRQVELRIKPIQSPMQKRYLHALLMGYRDFLIHDRDAPLLRMGLIIHTSRSSYRRSLAERQRHELEGIVAMLEEEPDFRPFVVGLDACGNERDLSPRHLREFFGLRPPPLSDPLGQTPDRQTGVLPPGNGDHFFGASRWDWLARRVARSPGIEPIRLRRTCHAGEDFCDLLSGLRWMDDSVVMLHLRPGERLGHGVALAWSPSDWYLRHRPFVYKPRLQHLVDLIWARRLLGENLPRFQWAPDNAALAPLDYLLKRFLVANGYPDKNIDQVLERCTAAYYEARSDRELIRPLLQLRQKDQTFAAGRIEAEVRAAHLDELISVEVTPDYVALVEACRARVRRRITAGDIVLELCPTSNVYIGGLQHYAELPYTNLNRHGLNDATSLKEPVLISINSDNPGLFRTTIAHEYRLIGAGLRAQGYGSREVARWLEEARQVGLASAFIPPWSPPSKPEMRARLNRLCDDFDLERQSR</sequence>
<evidence type="ECO:0000313" key="9">
    <source>
        <dbReference type="Proteomes" id="UP000663929"/>
    </source>
</evidence>
<reference evidence="8" key="1">
    <citation type="submission" date="2021-03" db="EMBL/GenBank/DDBJ databases">
        <title>Acanthopleuribacteraceae sp. M133.</title>
        <authorList>
            <person name="Wang G."/>
        </authorList>
    </citation>
    <scope>NUCLEOTIDE SEQUENCE</scope>
    <source>
        <strain evidence="8">M133</strain>
    </source>
</reference>
<keyword evidence="4" id="KW-0479">Metal-binding</keyword>
<dbReference type="SUPFAM" id="SSF51556">
    <property type="entry name" value="Metallo-dependent hydrolases"/>
    <property type="match status" value="1"/>
</dbReference>
<dbReference type="AlphaFoldDB" id="A0A8A4TVD1"/>
<dbReference type="Proteomes" id="UP000663929">
    <property type="component" value="Chromosome"/>
</dbReference>
<evidence type="ECO:0000256" key="6">
    <source>
        <dbReference type="ARBA" id="ARBA00022833"/>
    </source>
</evidence>
<comment type="similarity">
    <text evidence="2">Belongs to the metallo-dependent hydrolases superfamily. Adenosine and AMP deaminases family.</text>
</comment>
<dbReference type="Pfam" id="PF00962">
    <property type="entry name" value="A_deaminase"/>
    <property type="match status" value="1"/>
</dbReference>
<accession>A0A8A4TVD1</accession>
<dbReference type="InterPro" id="IPR006330">
    <property type="entry name" value="Ado/ade_deaminase"/>
</dbReference>
<evidence type="ECO:0000256" key="5">
    <source>
        <dbReference type="ARBA" id="ARBA00022801"/>
    </source>
</evidence>
<name>A0A8A4TVD1_SULCO</name>
<dbReference type="KEGG" id="scor:J3U87_13395"/>
<evidence type="ECO:0000256" key="3">
    <source>
        <dbReference type="ARBA" id="ARBA00012784"/>
    </source>
</evidence>
<evidence type="ECO:0000259" key="7">
    <source>
        <dbReference type="Pfam" id="PF00962"/>
    </source>
</evidence>
<dbReference type="EC" id="3.5.4.4" evidence="3"/>
<keyword evidence="5" id="KW-0378">Hydrolase</keyword>
<evidence type="ECO:0000313" key="8">
    <source>
        <dbReference type="EMBL" id="QTD53443.1"/>
    </source>
</evidence>
<dbReference type="RefSeq" id="WP_237383546.1">
    <property type="nucleotide sequence ID" value="NZ_CP071793.1"/>
</dbReference>
<evidence type="ECO:0000256" key="1">
    <source>
        <dbReference type="ARBA" id="ARBA00001947"/>
    </source>
</evidence>
<keyword evidence="6" id="KW-0862">Zinc</keyword>
<dbReference type="GO" id="GO:0043103">
    <property type="term" value="P:hypoxanthine salvage"/>
    <property type="evidence" value="ECO:0007669"/>
    <property type="project" value="TreeGrafter"/>
</dbReference>
<dbReference type="InterPro" id="IPR032466">
    <property type="entry name" value="Metal_Hydrolase"/>
</dbReference>
<gene>
    <name evidence="8" type="ORF">J3U87_13395</name>
</gene>
<dbReference type="GO" id="GO:0046872">
    <property type="term" value="F:metal ion binding"/>
    <property type="evidence" value="ECO:0007669"/>
    <property type="project" value="UniProtKB-KW"/>
</dbReference>
<dbReference type="Gene3D" id="3.20.20.140">
    <property type="entry name" value="Metal-dependent hydrolases"/>
    <property type="match status" value="2"/>
</dbReference>
<keyword evidence="9" id="KW-1185">Reference proteome</keyword>
<dbReference type="PANTHER" id="PTHR11409">
    <property type="entry name" value="ADENOSINE DEAMINASE"/>
    <property type="match status" value="1"/>
</dbReference>
<proteinExistence type="inferred from homology"/>
<dbReference type="PANTHER" id="PTHR11409:SF43">
    <property type="entry name" value="ADENOSINE DEAMINASE"/>
    <property type="match status" value="1"/>
</dbReference>
<dbReference type="InterPro" id="IPR001365">
    <property type="entry name" value="A_deaminase_dom"/>
</dbReference>
<feature type="domain" description="Adenosine deaminase" evidence="7">
    <location>
        <begin position="762"/>
        <end position="854"/>
    </location>
</feature>
<evidence type="ECO:0000256" key="4">
    <source>
        <dbReference type="ARBA" id="ARBA00022723"/>
    </source>
</evidence>
<comment type="cofactor">
    <cofactor evidence="1">
        <name>Zn(2+)</name>
        <dbReference type="ChEBI" id="CHEBI:29105"/>
    </cofactor>
</comment>
<dbReference type="GO" id="GO:0005829">
    <property type="term" value="C:cytosol"/>
    <property type="evidence" value="ECO:0007669"/>
    <property type="project" value="TreeGrafter"/>
</dbReference>
<dbReference type="GO" id="GO:0004000">
    <property type="term" value="F:adenosine deaminase activity"/>
    <property type="evidence" value="ECO:0007669"/>
    <property type="project" value="TreeGrafter"/>
</dbReference>
<dbReference type="EMBL" id="CP071793">
    <property type="protein sequence ID" value="QTD53443.1"/>
    <property type="molecule type" value="Genomic_DNA"/>
</dbReference>
<dbReference type="GO" id="GO:0046103">
    <property type="term" value="P:inosine biosynthetic process"/>
    <property type="evidence" value="ECO:0007669"/>
    <property type="project" value="TreeGrafter"/>
</dbReference>
<protein>
    <recommendedName>
        <fullName evidence="3">adenosine deaminase</fullName>
        <ecNumber evidence="3">3.5.4.4</ecNumber>
    </recommendedName>
</protein>
<organism evidence="8 9">
    <name type="scientific">Sulfidibacter corallicola</name>
    <dbReference type="NCBI Taxonomy" id="2818388"/>
    <lineage>
        <taxon>Bacteria</taxon>
        <taxon>Pseudomonadati</taxon>
        <taxon>Acidobacteriota</taxon>
        <taxon>Holophagae</taxon>
        <taxon>Acanthopleuribacterales</taxon>
        <taxon>Acanthopleuribacteraceae</taxon>
        <taxon>Sulfidibacter</taxon>
    </lineage>
</organism>